<evidence type="ECO:0000256" key="1">
    <source>
        <dbReference type="ARBA" id="ARBA00022572"/>
    </source>
</evidence>
<keyword evidence="2" id="KW-1015">Disulfide bond</keyword>
<feature type="region of interest" description="Disordered" evidence="4">
    <location>
        <begin position="539"/>
        <end position="560"/>
    </location>
</feature>
<evidence type="ECO:0000313" key="8">
    <source>
        <dbReference type="Proteomes" id="UP000887581"/>
    </source>
</evidence>
<evidence type="ECO:0000256" key="3">
    <source>
        <dbReference type="PROSITE-ProRule" id="PRU00121"/>
    </source>
</evidence>
<proteinExistence type="predicted"/>
<evidence type="ECO:0000256" key="4">
    <source>
        <dbReference type="SAM" id="MobiDB-lite"/>
    </source>
</evidence>
<accession>A0A915PRF2</accession>
<evidence type="ECO:0000256" key="5">
    <source>
        <dbReference type="SAM" id="Phobius"/>
    </source>
</evidence>
<comment type="caution">
    <text evidence="3">Lacks conserved residue(s) required for the propagation of feature annotation.</text>
</comment>
<keyword evidence="5" id="KW-0472">Membrane</keyword>
<dbReference type="PANTHER" id="PTHR24261">
    <property type="entry name" value="PLASMINOGEN-RELATED"/>
    <property type="match status" value="1"/>
</dbReference>
<dbReference type="Gene3D" id="2.40.20.10">
    <property type="entry name" value="Plasminogen Kringle 4"/>
    <property type="match status" value="1"/>
</dbReference>
<keyword evidence="1 3" id="KW-0420">Kringle</keyword>
<dbReference type="SMART" id="SM00130">
    <property type="entry name" value="KR"/>
    <property type="match status" value="1"/>
</dbReference>
<keyword evidence="5" id="KW-1133">Transmembrane helix</keyword>
<dbReference type="PROSITE" id="PS00021">
    <property type="entry name" value="KRINGLE_1"/>
    <property type="match status" value="1"/>
</dbReference>
<dbReference type="WBParaSite" id="sdigi.contig21.g1815.t1">
    <property type="protein sequence ID" value="sdigi.contig21.g1815.t1"/>
    <property type="gene ID" value="sdigi.contig21.g1815"/>
</dbReference>
<dbReference type="Proteomes" id="UP000887581">
    <property type="component" value="Unplaced"/>
</dbReference>
<feature type="domain" description="Kringle" evidence="7">
    <location>
        <begin position="115"/>
        <end position="208"/>
    </location>
</feature>
<feature type="chain" id="PRO_5037643541" evidence="6">
    <location>
        <begin position="19"/>
        <end position="560"/>
    </location>
</feature>
<feature type="transmembrane region" description="Helical" evidence="5">
    <location>
        <begin position="498"/>
        <end position="522"/>
    </location>
</feature>
<evidence type="ECO:0000259" key="7">
    <source>
        <dbReference type="PROSITE" id="PS50070"/>
    </source>
</evidence>
<dbReference type="InterPro" id="IPR018056">
    <property type="entry name" value="Kringle_CS"/>
</dbReference>
<dbReference type="InterPro" id="IPR013806">
    <property type="entry name" value="Kringle-like"/>
</dbReference>
<evidence type="ECO:0000256" key="6">
    <source>
        <dbReference type="SAM" id="SignalP"/>
    </source>
</evidence>
<organism evidence="8 9">
    <name type="scientific">Setaria digitata</name>
    <dbReference type="NCBI Taxonomy" id="48799"/>
    <lineage>
        <taxon>Eukaryota</taxon>
        <taxon>Metazoa</taxon>
        <taxon>Ecdysozoa</taxon>
        <taxon>Nematoda</taxon>
        <taxon>Chromadorea</taxon>
        <taxon>Rhabditida</taxon>
        <taxon>Spirurina</taxon>
        <taxon>Spiruromorpha</taxon>
        <taxon>Filarioidea</taxon>
        <taxon>Setariidae</taxon>
        <taxon>Setaria</taxon>
    </lineage>
</organism>
<protein>
    <submittedName>
        <fullName evidence="9">Kringle domain-containing protein</fullName>
    </submittedName>
</protein>
<keyword evidence="8" id="KW-1185">Reference proteome</keyword>
<reference evidence="9" key="1">
    <citation type="submission" date="2022-11" db="UniProtKB">
        <authorList>
            <consortium name="WormBaseParasite"/>
        </authorList>
    </citation>
    <scope>IDENTIFICATION</scope>
</reference>
<dbReference type="InterPro" id="IPR050759">
    <property type="entry name" value="Serine_protease_kringle"/>
</dbReference>
<sequence length="560" mass="64599">MVLIHLLLWFCHLDISSALWNLTAVPWYCDLNCRNAISKREISTAGCVQRNITTEHIFKMFDIDNTTPICHKHPKSWRSVCLKLVNKKYFVGTCNVNVTDHRIRCRKSDDRMSWYRGPQSITFSGKSCLRWDEVNSTFQPADFSSHFGPSVKYASTKLSTGMHSMENYCRNPDNWYMGPWCFVSGELRTIRREACFRQCETYSHPEFCLAKMLFPYMLPSSSPFSDTPTVQTNSESIKDLSDIIDVPSVISVDPRIRPMFIPTYFNDYVLNHPGDISTRLRCYQTGSQTRIAGPWTYADAEDPFPWQRYWLSDLLSEIGADLMDRERIFRGDGGPRFTRWRPCFLACEDNNIPCWPVPQVGPTRRRFPYYGPRNYNFRGERCVSPFFAYEILLHQEKQNDYAVALNSVMLKVLRDHCFTLGDYLRGMDKRARIDMAHQYPLYQHVFTIGAGCFIEIEHRRKVMCEYILTYGDDTDGSEQMGVLHNLTKIGNVEVSSSVMLASLLLLGVASSCFVIVILLVMLSNGHSRELLTFNPASPQNSTGNYSEQSDKLKQKMLNNK</sequence>
<evidence type="ECO:0000256" key="2">
    <source>
        <dbReference type="ARBA" id="ARBA00023157"/>
    </source>
</evidence>
<dbReference type="InterPro" id="IPR000001">
    <property type="entry name" value="Kringle"/>
</dbReference>
<dbReference type="SUPFAM" id="SSF57440">
    <property type="entry name" value="Kringle-like"/>
    <property type="match status" value="1"/>
</dbReference>
<keyword evidence="6" id="KW-0732">Signal</keyword>
<evidence type="ECO:0000313" key="9">
    <source>
        <dbReference type="WBParaSite" id="sdigi.contig21.g1815.t1"/>
    </source>
</evidence>
<dbReference type="PANTHER" id="PTHR24261:SF7">
    <property type="entry name" value="KRINGLE DOMAIN-CONTAINING PROTEIN"/>
    <property type="match status" value="1"/>
</dbReference>
<dbReference type="AlphaFoldDB" id="A0A915PRF2"/>
<dbReference type="Pfam" id="PF00051">
    <property type="entry name" value="Kringle"/>
    <property type="match status" value="1"/>
</dbReference>
<keyword evidence="5" id="KW-0812">Transmembrane</keyword>
<dbReference type="PROSITE" id="PS50070">
    <property type="entry name" value="KRINGLE_2"/>
    <property type="match status" value="1"/>
</dbReference>
<name>A0A915PRF2_9BILA</name>
<dbReference type="InterPro" id="IPR038178">
    <property type="entry name" value="Kringle_sf"/>
</dbReference>
<feature type="signal peptide" evidence="6">
    <location>
        <begin position="1"/>
        <end position="18"/>
    </location>
</feature>